<reference evidence="1" key="1">
    <citation type="submission" date="2024-09" db="EMBL/GenBank/DDBJ databases">
        <title>Black Yeasts Isolated from many extreme environments.</title>
        <authorList>
            <person name="Coleine C."/>
            <person name="Stajich J.E."/>
            <person name="Selbmann L."/>
        </authorList>
    </citation>
    <scope>NUCLEOTIDE SEQUENCE</scope>
    <source>
        <strain evidence="1">CCFEE 5737</strain>
    </source>
</reference>
<organism evidence="1 2">
    <name type="scientific">Coniosporium uncinatum</name>
    <dbReference type="NCBI Taxonomy" id="93489"/>
    <lineage>
        <taxon>Eukaryota</taxon>
        <taxon>Fungi</taxon>
        <taxon>Dikarya</taxon>
        <taxon>Ascomycota</taxon>
        <taxon>Pezizomycotina</taxon>
        <taxon>Dothideomycetes</taxon>
        <taxon>Dothideomycetes incertae sedis</taxon>
        <taxon>Coniosporium</taxon>
    </lineage>
</organism>
<evidence type="ECO:0000313" key="2">
    <source>
        <dbReference type="Proteomes" id="UP001186974"/>
    </source>
</evidence>
<dbReference type="EMBL" id="JAWDJW010010249">
    <property type="protein sequence ID" value="KAK3048831.1"/>
    <property type="molecule type" value="Genomic_DNA"/>
</dbReference>
<protein>
    <submittedName>
        <fullName evidence="1">Uncharacterized protein</fullName>
    </submittedName>
</protein>
<name>A0ACC3CX19_9PEZI</name>
<evidence type="ECO:0000313" key="1">
    <source>
        <dbReference type="EMBL" id="KAK3048831.1"/>
    </source>
</evidence>
<gene>
    <name evidence="1" type="ORF">LTS18_012878</name>
</gene>
<proteinExistence type="predicted"/>
<accession>A0ACC3CX19</accession>
<sequence length="159" mass="17678">MSSYAPSLQNFNWYNWTPNMIAFTANHNETVLSASYWQQKVFATYHGTQTLPVTNSEGDFNPLFWAASIDETMNVAYLKVINTGSSSVPLTVNIDVAYTAVNGTVMTDPDVNVYNTRQQQHAIEPEAAEIEDCGAKRANETFAWNVPGYSVAVLEFHLA</sequence>
<dbReference type="Proteomes" id="UP001186974">
    <property type="component" value="Unassembled WGS sequence"/>
</dbReference>
<comment type="caution">
    <text evidence="1">The sequence shown here is derived from an EMBL/GenBank/DDBJ whole genome shotgun (WGS) entry which is preliminary data.</text>
</comment>
<keyword evidence="2" id="KW-1185">Reference proteome</keyword>